<evidence type="ECO:0000256" key="3">
    <source>
        <dbReference type="RuleBase" id="RU003939"/>
    </source>
</evidence>
<dbReference type="PANTHER" id="PTHR33175:SF5">
    <property type="entry name" value="INTEGRATION HOST FACTOR SUBUNIT BETA"/>
    <property type="match status" value="1"/>
</dbReference>
<reference evidence="5" key="1">
    <citation type="journal article" date="2019" name="Int. J. Syst. Evol. Microbiol.">
        <title>The Global Catalogue of Microorganisms (GCM) 10K type strain sequencing project: providing services to taxonomists for standard genome sequencing and annotation.</title>
        <authorList>
            <consortium name="The Broad Institute Genomics Platform"/>
            <consortium name="The Broad Institute Genome Sequencing Center for Infectious Disease"/>
            <person name="Wu L."/>
            <person name="Ma J."/>
        </authorList>
    </citation>
    <scope>NUCLEOTIDE SEQUENCE [LARGE SCALE GENOMIC DNA]</scope>
    <source>
        <strain evidence="5">CECT 7806</strain>
    </source>
</reference>
<dbReference type="Pfam" id="PF00216">
    <property type="entry name" value="Bac_DNA_binding"/>
    <property type="match status" value="1"/>
</dbReference>
<dbReference type="Proteomes" id="UP001244297">
    <property type="component" value="Unassembled WGS sequence"/>
</dbReference>
<gene>
    <name evidence="4" type="ORF">QWZ18_31590</name>
</gene>
<proteinExistence type="inferred from homology"/>
<comment type="similarity">
    <text evidence="1 3">Belongs to the bacterial histone-like protein family.</text>
</comment>
<dbReference type="PANTHER" id="PTHR33175">
    <property type="entry name" value="DNA-BINDING PROTEIN HU"/>
    <property type="match status" value="1"/>
</dbReference>
<dbReference type="SUPFAM" id="SSF47729">
    <property type="entry name" value="IHF-like DNA-binding proteins"/>
    <property type="match status" value="1"/>
</dbReference>
<dbReference type="InterPro" id="IPR010916">
    <property type="entry name" value="TonB_box_CS"/>
</dbReference>
<dbReference type="EMBL" id="JAUFPT010000160">
    <property type="protein sequence ID" value="MDN3575127.1"/>
    <property type="molecule type" value="Genomic_DNA"/>
</dbReference>
<sequence>MIKSELIARITAQNPHLFAADVEAVVNGILDRIAGALADADRVELRDFGTFCVRDREARTARNPRTGETVVVEAKAHVHFKPGKRMRARLNLRTVTSEQDSGRILRAS</sequence>
<protein>
    <submittedName>
        <fullName evidence="4">Integration host factor subunit beta</fullName>
    </submittedName>
</protein>
<evidence type="ECO:0000256" key="1">
    <source>
        <dbReference type="ARBA" id="ARBA00010529"/>
    </source>
</evidence>
<dbReference type="InterPro" id="IPR000119">
    <property type="entry name" value="Hist_DNA-bd"/>
</dbReference>
<keyword evidence="2" id="KW-0238">DNA-binding</keyword>
<dbReference type="CDD" id="cd13836">
    <property type="entry name" value="IHF_B"/>
    <property type="match status" value="1"/>
</dbReference>
<accession>A0ABT8AZU6</accession>
<comment type="caution">
    <text evidence="4">The sequence shown here is derived from an EMBL/GenBank/DDBJ whole genome shotgun (WGS) entry which is preliminary data.</text>
</comment>
<dbReference type="RefSeq" id="WP_238293968.1">
    <property type="nucleotide sequence ID" value="NZ_BPQS01000088.1"/>
</dbReference>
<dbReference type="NCBIfam" id="NF001222">
    <property type="entry name" value="PRK00199.1"/>
    <property type="match status" value="1"/>
</dbReference>
<evidence type="ECO:0000313" key="5">
    <source>
        <dbReference type="Proteomes" id="UP001244297"/>
    </source>
</evidence>
<evidence type="ECO:0000256" key="2">
    <source>
        <dbReference type="ARBA" id="ARBA00023125"/>
    </source>
</evidence>
<evidence type="ECO:0000313" key="4">
    <source>
        <dbReference type="EMBL" id="MDN3575127.1"/>
    </source>
</evidence>
<keyword evidence="5" id="KW-1185">Reference proteome</keyword>
<dbReference type="InterPro" id="IPR010992">
    <property type="entry name" value="IHF-like_DNA-bd_dom_sf"/>
</dbReference>
<organism evidence="4 5">
    <name type="scientific">Methylobacterium longum</name>
    <dbReference type="NCBI Taxonomy" id="767694"/>
    <lineage>
        <taxon>Bacteria</taxon>
        <taxon>Pseudomonadati</taxon>
        <taxon>Pseudomonadota</taxon>
        <taxon>Alphaproteobacteria</taxon>
        <taxon>Hyphomicrobiales</taxon>
        <taxon>Methylobacteriaceae</taxon>
        <taxon>Methylobacterium</taxon>
    </lineage>
</organism>
<name>A0ABT8AZU6_9HYPH</name>
<dbReference type="PROSITE" id="PS00430">
    <property type="entry name" value="TONB_DEPENDENT_REC_1"/>
    <property type="match status" value="1"/>
</dbReference>
<dbReference type="Gene3D" id="4.10.520.10">
    <property type="entry name" value="IHF-like DNA-binding proteins"/>
    <property type="match status" value="1"/>
</dbReference>
<dbReference type="SMART" id="SM00411">
    <property type="entry name" value="BHL"/>
    <property type="match status" value="1"/>
</dbReference>
<dbReference type="PRINTS" id="PR01727">
    <property type="entry name" value="DNABINDINGHU"/>
</dbReference>